<reference evidence="1 2" key="1">
    <citation type="journal article" date="2016" name="ISME J.">
        <title>Chasing the elusive Euryarchaeota class WSA2: genomes reveal a uniquely fastidious methyl-reducing methanogen.</title>
        <authorList>
            <person name="Nobu M.K."/>
            <person name="Narihiro T."/>
            <person name="Kuroda K."/>
            <person name="Mei R."/>
            <person name="Liu W.T."/>
        </authorList>
    </citation>
    <scope>NUCLEOTIDE SEQUENCE [LARGE SCALE GENOMIC DNA]</scope>
    <source>
        <strain evidence="1">U1lsi0528_Bin089</strain>
    </source>
</reference>
<sequence>MEEQNIDQTKKILLKLLLKDMDIKKIHKNIQSMEGEILKIDFSVNMEKVEVYFKVQTKSNLLSSGDLTLLRTFGKLSFSPMQRVYTLSIPIVTSWKEFV</sequence>
<gene>
    <name evidence="1" type="ORF">AMQ74_01688</name>
</gene>
<accession>A0A150IQY7</accession>
<organism evidence="1 2">
    <name type="scientific">Candidatus Methanofastidiosum methylothiophilum</name>
    <dbReference type="NCBI Taxonomy" id="1705564"/>
    <lineage>
        <taxon>Archaea</taxon>
        <taxon>Methanobacteriati</taxon>
        <taxon>Methanobacteriota</taxon>
        <taxon>Stenosarchaea group</taxon>
        <taxon>Candidatus Methanofastidiosia</taxon>
        <taxon>Candidatus Methanofastidiosales</taxon>
        <taxon>Candidatus Methanofastidiosaceae</taxon>
        <taxon>Candidatus Methanofastidiosum</taxon>
    </lineage>
</organism>
<evidence type="ECO:0000313" key="2">
    <source>
        <dbReference type="Proteomes" id="UP000075578"/>
    </source>
</evidence>
<name>A0A150IQY7_9EURY</name>
<protein>
    <submittedName>
        <fullName evidence="1">Uncharacterized protein</fullName>
    </submittedName>
</protein>
<dbReference type="AlphaFoldDB" id="A0A150IQY7"/>
<dbReference type="EMBL" id="LNGD01000159">
    <property type="protein sequence ID" value="KYC47393.1"/>
    <property type="molecule type" value="Genomic_DNA"/>
</dbReference>
<evidence type="ECO:0000313" key="1">
    <source>
        <dbReference type="EMBL" id="KYC47393.1"/>
    </source>
</evidence>
<proteinExistence type="predicted"/>
<dbReference type="Proteomes" id="UP000075578">
    <property type="component" value="Unassembled WGS sequence"/>
</dbReference>
<dbReference type="PATRIC" id="fig|1705564.3.peg.1805"/>
<comment type="caution">
    <text evidence="1">The sequence shown here is derived from an EMBL/GenBank/DDBJ whole genome shotgun (WGS) entry which is preliminary data.</text>
</comment>